<feature type="domain" description="Glycosyl transferase family 1" evidence="2">
    <location>
        <begin position="216"/>
        <end position="367"/>
    </location>
</feature>
<dbReference type="CDD" id="cd03811">
    <property type="entry name" value="GT4_GT28_WabH-like"/>
    <property type="match status" value="1"/>
</dbReference>
<reference evidence="3 4" key="1">
    <citation type="submission" date="2018-07" db="EMBL/GenBank/DDBJ databases">
        <title>Complete genome sequence of Flavobacterium psychrolimnae LMG 22018.</title>
        <authorList>
            <person name="Kim D.-U."/>
        </authorList>
    </citation>
    <scope>NUCLEOTIDE SEQUENCE [LARGE SCALE GENOMIC DNA]</scope>
    <source>
        <strain evidence="3 4">LMG 22018</strain>
    </source>
</reference>
<dbReference type="GO" id="GO:0016757">
    <property type="term" value="F:glycosyltransferase activity"/>
    <property type="evidence" value="ECO:0007669"/>
    <property type="project" value="InterPro"/>
</dbReference>
<comment type="caution">
    <text evidence="3">The sequence shown here is derived from an EMBL/GenBank/DDBJ whole genome shotgun (WGS) entry which is preliminary data.</text>
</comment>
<dbReference type="AlphaFoldDB" id="A0A366AXA4"/>
<proteinExistence type="predicted"/>
<dbReference type="OrthoDB" id="798298at2"/>
<dbReference type="RefSeq" id="WP_113636646.1">
    <property type="nucleotide sequence ID" value="NZ_QNUX01000012.1"/>
</dbReference>
<dbReference type="PANTHER" id="PTHR46401">
    <property type="entry name" value="GLYCOSYLTRANSFERASE WBBK-RELATED"/>
    <property type="match status" value="1"/>
</dbReference>
<dbReference type="SUPFAM" id="SSF53756">
    <property type="entry name" value="UDP-Glycosyltransferase/glycogen phosphorylase"/>
    <property type="match status" value="1"/>
</dbReference>
<organism evidence="3 4">
    <name type="scientific">Flavobacterium psychrolimnae</name>
    <dbReference type="NCBI Taxonomy" id="249351"/>
    <lineage>
        <taxon>Bacteria</taxon>
        <taxon>Pseudomonadati</taxon>
        <taxon>Bacteroidota</taxon>
        <taxon>Flavobacteriia</taxon>
        <taxon>Flavobacteriales</taxon>
        <taxon>Flavobacteriaceae</taxon>
        <taxon>Flavobacterium</taxon>
    </lineage>
</organism>
<dbReference type="EMBL" id="QNUX01000012">
    <property type="protein sequence ID" value="RBN49500.1"/>
    <property type="molecule type" value="Genomic_DNA"/>
</dbReference>
<keyword evidence="1 3" id="KW-0808">Transferase</keyword>
<evidence type="ECO:0000256" key="1">
    <source>
        <dbReference type="ARBA" id="ARBA00022679"/>
    </source>
</evidence>
<protein>
    <submittedName>
        <fullName evidence="3">Glycosyltransferase</fullName>
    </submittedName>
</protein>
<evidence type="ECO:0000313" key="3">
    <source>
        <dbReference type="EMBL" id="RBN49500.1"/>
    </source>
</evidence>
<evidence type="ECO:0000259" key="2">
    <source>
        <dbReference type="Pfam" id="PF00534"/>
    </source>
</evidence>
<dbReference type="Proteomes" id="UP000253676">
    <property type="component" value="Unassembled WGS sequence"/>
</dbReference>
<dbReference type="Gene3D" id="3.40.50.2000">
    <property type="entry name" value="Glycogen Phosphorylase B"/>
    <property type="match status" value="2"/>
</dbReference>
<accession>A0A366AXA4</accession>
<dbReference type="PANTHER" id="PTHR46401:SF2">
    <property type="entry name" value="GLYCOSYLTRANSFERASE WBBK-RELATED"/>
    <property type="match status" value="1"/>
</dbReference>
<evidence type="ECO:0000313" key="4">
    <source>
        <dbReference type="Proteomes" id="UP000253676"/>
    </source>
</evidence>
<name>A0A366AXA4_9FLAO</name>
<dbReference type="GO" id="GO:0009103">
    <property type="term" value="P:lipopolysaccharide biosynthetic process"/>
    <property type="evidence" value="ECO:0007669"/>
    <property type="project" value="TreeGrafter"/>
</dbReference>
<dbReference type="InterPro" id="IPR001296">
    <property type="entry name" value="Glyco_trans_1"/>
</dbReference>
<sequence length="391" mass="44815">MNKIKILFLLSNLESGGVSKSAVTLLNNLDYEKYDVDLLLISNNGILKNDLNKSLNIIIFSELDAIFHLNIKSLSKLLFIAPFRLFLRLFQILISLFDKGYGGILLSKLIPKMNKKYDVAIDYQGQHLLYYLIDSVDAIKKITFFHSDYEKWDYYYSADKKYYPKADHIFTVSPHCVQSLKKRFPSESNKIKLMENIVSIDEIRLKSKLEVKDPLDANVFSILTIGHVCKAKGTDFAIDAMSILKLKNIKFKWYFIGAIDNPEHYSQKVKGNDLINEITFMGLKSNPYPYLNQTDMFVLPSQFEGKSIALDEAKIVCKPIVVTNFSTVNDQFTNRVNASICEMNAKDLADKIEELMINEKLRGKYISALESELSDNRSEIKKLEAIFNSVK</sequence>
<gene>
    <name evidence="3" type="ORF">DR980_12470</name>
</gene>
<dbReference type="Pfam" id="PF00534">
    <property type="entry name" value="Glycos_transf_1"/>
    <property type="match status" value="1"/>
</dbReference>
<keyword evidence="4" id="KW-1185">Reference proteome</keyword>